<dbReference type="InterPro" id="IPR052155">
    <property type="entry name" value="Biofilm_reg_signaling"/>
</dbReference>
<dbReference type="Gene3D" id="3.30.450.20">
    <property type="entry name" value="PAS domain"/>
    <property type="match status" value="1"/>
</dbReference>
<dbReference type="PROSITE" id="PS50887">
    <property type="entry name" value="GGDEF"/>
    <property type="match status" value="1"/>
</dbReference>
<dbReference type="InterPro" id="IPR029787">
    <property type="entry name" value="Nucleotide_cyclase"/>
</dbReference>
<name>A0ABW4K0S3_9HYPH</name>
<feature type="domain" description="GGDEF" evidence="2">
    <location>
        <begin position="297"/>
        <end position="435"/>
    </location>
</feature>
<feature type="domain" description="EAL" evidence="1">
    <location>
        <begin position="467"/>
        <end position="717"/>
    </location>
</feature>
<dbReference type="Pfam" id="PF00990">
    <property type="entry name" value="GGDEF"/>
    <property type="match status" value="1"/>
</dbReference>
<dbReference type="InterPro" id="IPR035965">
    <property type="entry name" value="PAS-like_dom_sf"/>
</dbReference>
<dbReference type="PROSITE" id="PS50883">
    <property type="entry name" value="EAL"/>
    <property type="match status" value="1"/>
</dbReference>
<dbReference type="SUPFAM" id="SSF55073">
    <property type="entry name" value="Nucleotide cyclase"/>
    <property type="match status" value="1"/>
</dbReference>
<dbReference type="Gene3D" id="3.20.20.450">
    <property type="entry name" value="EAL domain"/>
    <property type="match status" value="1"/>
</dbReference>
<comment type="caution">
    <text evidence="3">The sequence shown here is derived from an EMBL/GenBank/DDBJ whole genome shotgun (WGS) entry which is preliminary data.</text>
</comment>
<dbReference type="Gene3D" id="3.30.70.270">
    <property type="match status" value="1"/>
</dbReference>
<dbReference type="InterPro" id="IPR001633">
    <property type="entry name" value="EAL_dom"/>
</dbReference>
<dbReference type="InterPro" id="IPR043128">
    <property type="entry name" value="Rev_trsase/Diguanyl_cyclase"/>
</dbReference>
<organism evidence="3 4">
    <name type="scientific">Roseibium aestuarii</name>
    <dbReference type="NCBI Taxonomy" id="2600299"/>
    <lineage>
        <taxon>Bacteria</taxon>
        <taxon>Pseudomonadati</taxon>
        <taxon>Pseudomonadota</taxon>
        <taxon>Alphaproteobacteria</taxon>
        <taxon>Hyphomicrobiales</taxon>
        <taxon>Stappiaceae</taxon>
        <taxon>Roseibium</taxon>
    </lineage>
</organism>
<dbReference type="Proteomes" id="UP001597327">
    <property type="component" value="Unassembled WGS sequence"/>
</dbReference>
<gene>
    <name evidence="3" type="ORF">ACFSC7_16465</name>
</gene>
<dbReference type="EMBL" id="JBHUFA010000014">
    <property type="protein sequence ID" value="MFD1697114.1"/>
    <property type="molecule type" value="Genomic_DNA"/>
</dbReference>
<dbReference type="SMART" id="SM00052">
    <property type="entry name" value="EAL"/>
    <property type="match status" value="1"/>
</dbReference>
<dbReference type="PANTHER" id="PTHR44757:SF2">
    <property type="entry name" value="BIOFILM ARCHITECTURE MAINTENANCE PROTEIN MBAA"/>
    <property type="match status" value="1"/>
</dbReference>
<dbReference type="InterPro" id="IPR035919">
    <property type="entry name" value="EAL_sf"/>
</dbReference>
<dbReference type="SMART" id="SM00267">
    <property type="entry name" value="GGDEF"/>
    <property type="match status" value="1"/>
</dbReference>
<accession>A0ABW4K0S3</accession>
<dbReference type="SUPFAM" id="SSF55785">
    <property type="entry name" value="PYP-like sensor domain (PAS domain)"/>
    <property type="match status" value="1"/>
</dbReference>
<dbReference type="InterPro" id="IPR000160">
    <property type="entry name" value="GGDEF_dom"/>
</dbReference>
<evidence type="ECO:0000313" key="3">
    <source>
        <dbReference type="EMBL" id="MFD1697114.1"/>
    </source>
</evidence>
<evidence type="ECO:0000259" key="2">
    <source>
        <dbReference type="PROSITE" id="PS50887"/>
    </source>
</evidence>
<dbReference type="CDD" id="cd01948">
    <property type="entry name" value="EAL"/>
    <property type="match status" value="1"/>
</dbReference>
<dbReference type="SUPFAM" id="SSF141868">
    <property type="entry name" value="EAL domain-like"/>
    <property type="match status" value="1"/>
</dbReference>
<keyword evidence="4" id="KW-1185">Reference proteome</keyword>
<dbReference type="PANTHER" id="PTHR44757">
    <property type="entry name" value="DIGUANYLATE CYCLASE DGCP"/>
    <property type="match status" value="1"/>
</dbReference>
<evidence type="ECO:0000259" key="1">
    <source>
        <dbReference type="PROSITE" id="PS50883"/>
    </source>
</evidence>
<dbReference type="RefSeq" id="WP_188318938.1">
    <property type="nucleotide sequence ID" value="NZ_JBHUFA010000014.1"/>
</dbReference>
<protein>
    <submittedName>
        <fullName evidence="3">EAL domain-containing protein</fullName>
    </submittedName>
</protein>
<sequence>MLQVVYASLLEGFAEAAAIVSRSGDVVATNRAFLEVFSRPPETGQVLALSDLFHPASEQLLAGPLGDVAAGASRSLDGLLTTRDGHVVALGADMRPVPAVPADTRLILLQLRAGLWSGQVVAQTAAEDATPDVHHRKDVMSPAGQPPAGVFPDRMMSFPADEPASVSARRLAEETGAEVASETLAEALALTRKGSGQTLYLRTHPVLSVARDGLRFGALPEEQGVEVRFFCAAKAEGPASSATVWAAIRSDVADPVEVAEIRRLAYQDIVTGLANRRAFQRDLEREMTARTGTSQGGVIAVLCVDLDEFKKINDLAGHACGDEMLRLVAGCLTRRMGERGTAARTGGDEFAATVFVSGEEEALELSRRLRDDLAALTLPRNGRIFSITGSIGVSLFDPAQASGEELAADLIHHADTLCLKGKRQGGGTCLVEWHQPDLDPDPDRVSLQTAALAERLAPAWGAADGSQTGSVQDGEDLGDLKLEELELHAMPLVRLTDLKPLGQEVLLRHREGDDRLTPSQLIALADRRGWLAQVDTWIMDQVIDLALAHADRSLIGLNVSAAAATGSGLRELLRARLQGNPLLAGRLSVEISERDLLREPEGIGSFLTICADLGIHTVLDDFTGNWVAMDRLVALRFSAVKVNPVMTRPAVHDARKLSLLRCLVTSLKDLGIRGIAKHLQSADELEAMRQAGFWGGQGFHIGAARPWSGGPVGQLHG</sequence>
<evidence type="ECO:0000313" key="4">
    <source>
        <dbReference type="Proteomes" id="UP001597327"/>
    </source>
</evidence>
<dbReference type="NCBIfam" id="TIGR00254">
    <property type="entry name" value="GGDEF"/>
    <property type="match status" value="1"/>
</dbReference>
<reference evidence="4" key="1">
    <citation type="journal article" date="2019" name="Int. J. Syst. Evol. Microbiol.">
        <title>The Global Catalogue of Microorganisms (GCM) 10K type strain sequencing project: providing services to taxonomists for standard genome sequencing and annotation.</title>
        <authorList>
            <consortium name="The Broad Institute Genomics Platform"/>
            <consortium name="The Broad Institute Genome Sequencing Center for Infectious Disease"/>
            <person name="Wu L."/>
            <person name="Ma J."/>
        </authorList>
    </citation>
    <scope>NUCLEOTIDE SEQUENCE [LARGE SCALE GENOMIC DNA]</scope>
    <source>
        <strain evidence="4">JCM 3369</strain>
    </source>
</reference>
<dbReference type="CDD" id="cd01949">
    <property type="entry name" value="GGDEF"/>
    <property type="match status" value="1"/>
</dbReference>
<dbReference type="Pfam" id="PF00563">
    <property type="entry name" value="EAL"/>
    <property type="match status" value="1"/>
</dbReference>
<proteinExistence type="predicted"/>